<evidence type="ECO:0000256" key="1">
    <source>
        <dbReference type="SAM" id="MobiDB-lite"/>
    </source>
</evidence>
<feature type="compositionally biased region" description="Basic and acidic residues" evidence="1">
    <location>
        <begin position="592"/>
        <end position="605"/>
    </location>
</feature>
<feature type="compositionally biased region" description="Low complexity" evidence="1">
    <location>
        <begin position="854"/>
        <end position="876"/>
    </location>
</feature>
<gene>
    <name evidence="2" type="ORF">PV05_10049</name>
</gene>
<feature type="region of interest" description="Disordered" evidence="1">
    <location>
        <begin position="545"/>
        <end position="632"/>
    </location>
</feature>
<evidence type="ECO:0000313" key="3">
    <source>
        <dbReference type="Proteomes" id="UP000054342"/>
    </source>
</evidence>
<feature type="region of interest" description="Disordered" evidence="1">
    <location>
        <begin position="644"/>
        <end position="663"/>
    </location>
</feature>
<feature type="compositionally biased region" description="Basic residues" evidence="1">
    <location>
        <begin position="838"/>
        <end position="850"/>
    </location>
</feature>
<evidence type="ECO:0000313" key="2">
    <source>
        <dbReference type="EMBL" id="KIW51315.1"/>
    </source>
</evidence>
<dbReference type="RefSeq" id="XP_013311899.1">
    <property type="nucleotide sequence ID" value="XM_013456445.1"/>
</dbReference>
<feature type="region of interest" description="Disordered" evidence="1">
    <location>
        <begin position="18"/>
        <end position="93"/>
    </location>
</feature>
<feature type="compositionally biased region" description="Polar residues" evidence="1">
    <location>
        <begin position="39"/>
        <end position="57"/>
    </location>
</feature>
<dbReference type="AlphaFoldDB" id="A0A0D2E9H3"/>
<accession>A0A0D2E9H3</accession>
<reference evidence="2 3" key="1">
    <citation type="submission" date="2015-01" db="EMBL/GenBank/DDBJ databases">
        <title>The Genome Sequence of Exophiala xenobiotica CBS118157.</title>
        <authorList>
            <consortium name="The Broad Institute Genomics Platform"/>
            <person name="Cuomo C."/>
            <person name="de Hoog S."/>
            <person name="Gorbushina A."/>
            <person name="Stielow B."/>
            <person name="Teixiera M."/>
            <person name="Abouelleil A."/>
            <person name="Chapman S.B."/>
            <person name="Priest M."/>
            <person name="Young S.K."/>
            <person name="Wortman J."/>
            <person name="Nusbaum C."/>
            <person name="Birren B."/>
        </authorList>
    </citation>
    <scope>NUCLEOTIDE SEQUENCE [LARGE SCALE GENOMIC DNA]</scope>
    <source>
        <strain evidence="2 3">CBS 118157</strain>
    </source>
</reference>
<keyword evidence="3" id="KW-1185">Reference proteome</keyword>
<feature type="compositionally biased region" description="Basic and acidic residues" evidence="1">
    <location>
        <begin position="419"/>
        <end position="431"/>
    </location>
</feature>
<dbReference type="EMBL" id="KN847322">
    <property type="protein sequence ID" value="KIW51315.1"/>
    <property type="molecule type" value="Genomic_DNA"/>
</dbReference>
<feature type="compositionally biased region" description="Polar residues" evidence="1">
    <location>
        <begin position="574"/>
        <end position="587"/>
    </location>
</feature>
<organism evidence="2 3">
    <name type="scientific">Exophiala xenobiotica</name>
    <dbReference type="NCBI Taxonomy" id="348802"/>
    <lineage>
        <taxon>Eukaryota</taxon>
        <taxon>Fungi</taxon>
        <taxon>Dikarya</taxon>
        <taxon>Ascomycota</taxon>
        <taxon>Pezizomycotina</taxon>
        <taxon>Eurotiomycetes</taxon>
        <taxon>Chaetothyriomycetidae</taxon>
        <taxon>Chaetothyriales</taxon>
        <taxon>Herpotrichiellaceae</taxon>
        <taxon>Exophiala</taxon>
    </lineage>
</organism>
<feature type="region of interest" description="Disordered" evidence="1">
    <location>
        <begin position="228"/>
        <end position="262"/>
    </location>
</feature>
<sequence>MPTDTARIISASSENEAINISELTSREDDQDKNVALQPQVAQNKGPAQTETNQSSEALQERAPADSTMAAASDPSTADVASEQGTYKTSLGDVESQLTREGTMKAGSDIRLAIRQDLHAGKIDIPVFKGQKHFDLTAPPPGTYQFPPPWLPPYRSRFRQQFDRSYLLPDRNLPFNIQIMEHVKDWAELGSRIEDDSRRKEVLDRVFVTLQNAWFEALRLGYDPGVPTDGSPKRRQRAPAAAEAVKKQLIPGQPPTPLRSRQKKDVDPAKVPIFVSQSYRGSHLWAVTAGELEEAGVSEARIRRRAEGDLDDGDELLEEVLEEVGGILYKEDWFRTPEANSCERDLFLYSLFEVQMSRRSLAELQALYDGFSGRQQKVNTQKRIDAEKERHNHFLALALEINGRGGSKSPQPSDNNYQEGRGDDPESGDQHESASLADALVNTVEKVVNEPNVGTIVSLLDSSGFSEDLFATDQSLQDASSNLDKTKQALRDLMVHARQIDSLSTDAGQGDDLHANLQVCAQAEDLAKKVEESKNILANLLSSLKSQPGRSDVEGHGTDIGTGDSQLDPILAVPTNENLTSGGHSSGQMCEPTHSDNALKRAHSPEEADDDTSEVPAHKKQKIEAQAQNEAQPQMSLVASEVGDINTPTAPAERPASPRPLETPGANLAERKEEIGKRSLVVKLRVPNSFDPTELTSEKVFFQKGFRYRYTRSSTIAQRRAMDEALDSFVRGKRLDGNWRFGRYEALCDPKDPERTTIIHGIWDNKDGTRAEGSEWFHDGNGDCRPPLIEHVGRRVIEGVDDEEPPDPGHQGHEPIIVNKHHKNVLKLTISKRNNANIGKRRKEQPKRRARTSALPTSPLSQSVSVSSTRATRSASTNKPRPKRQTAKRTTYGYDGDGGSDDEFVP</sequence>
<name>A0A0D2E9H3_9EURO</name>
<dbReference type="Proteomes" id="UP000054342">
    <property type="component" value="Unassembled WGS sequence"/>
</dbReference>
<dbReference type="OrthoDB" id="4149643at2759"/>
<dbReference type="HOGENOM" id="CLU_010731_0_0_1"/>
<proteinExistence type="predicted"/>
<dbReference type="GeneID" id="25331957"/>
<feature type="region of interest" description="Disordered" evidence="1">
    <location>
        <begin position="798"/>
        <end position="905"/>
    </location>
</feature>
<protein>
    <submittedName>
        <fullName evidence="2">Uncharacterized protein</fullName>
    </submittedName>
</protein>
<feature type="region of interest" description="Disordered" evidence="1">
    <location>
        <begin position="400"/>
        <end position="432"/>
    </location>
</feature>
<feature type="compositionally biased region" description="Polar residues" evidence="1">
    <location>
        <begin position="407"/>
        <end position="417"/>
    </location>
</feature>